<dbReference type="GO" id="GO:0000209">
    <property type="term" value="P:protein polyubiquitination"/>
    <property type="evidence" value="ECO:0007669"/>
    <property type="project" value="TreeGrafter"/>
</dbReference>
<evidence type="ECO:0000256" key="4">
    <source>
        <dbReference type="ARBA" id="ARBA00023015"/>
    </source>
</evidence>
<evidence type="ECO:0000256" key="1">
    <source>
        <dbReference type="ARBA" id="ARBA00000900"/>
    </source>
</evidence>
<dbReference type="STRING" id="1147741.A0A0R3S2I5"/>
<feature type="compositionally biased region" description="Polar residues" evidence="6">
    <location>
        <begin position="489"/>
        <end position="500"/>
    </location>
</feature>
<dbReference type="GO" id="GO:0061630">
    <property type="term" value="F:ubiquitin protein ligase activity"/>
    <property type="evidence" value="ECO:0007669"/>
    <property type="project" value="UniProtKB-EC"/>
</dbReference>
<protein>
    <recommendedName>
        <fullName evidence="2">RING-type E3 ubiquitin transferase</fullName>
        <ecNumber evidence="2">2.3.2.27</ecNumber>
    </recommendedName>
</protein>
<keyword evidence="5" id="KW-0804">Transcription</keyword>
<dbReference type="Gene3D" id="3.30.40.10">
    <property type="entry name" value="Zinc/RING finger domain, C3HC4 (zinc finger)"/>
    <property type="match status" value="1"/>
</dbReference>
<evidence type="ECO:0000259" key="7">
    <source>
        <dbReference type="Pfam" id="PF26084"/>
    </source>
</evidence>
<evidence type="ECO:0000256" key="6">
    <source>
        <dbReference type="SAM" id="MobiDB-lite"/>
    </source>
</evidence>
<dbReference type="PANTHER" id="PTHR46077:SF1">
    <property type="entry name" value="TOP1 BINDING ARGININE_SERINE RICH PROTEIN, E3 UBIQUITIN LIGASE"/>
    <property type="match status" value="1"/>
</dbReference>
<organism evidence="8 9">
    <name type="scientific">Elaeophora elaphi</name>
    <dbReference type="NCBI Taxonomy" id="1147741"/>
    <lineage>
        <taxon>Eukaryota</taxon>
        <taxon>Metazoa</taxon>
        <taxon>Ecdysozoa</taxon>
        <taxon>Nematoda</taxon>
        <taxon>Chromadorea</taxon>
        <taxon>Rhabditida</taxon>
        <taxon>Spirurina</taxon>
        <taxon>Spiruromorpha</taxon>
        <taxon>Filarioidea</taxon>
        <taxon>Onchocercidae</taxon>
        <taxon>Elaeophora</taxon>
    </lineage>
</organism>
<evidence type="ECO:0000313" key="9">
    <source>
        <dbReference type="WBParaSite" id="EEL_0000892101-mRNA-1"/>
    </source>
</evidence>
<dbReference type="Proteomes" id="UP000050640">
    <property type="component" value="Unplaced"/>
</dbReference>
<evidence type="ECO:0000256" key="2">
    <source>
        <dbReference type="ARBA" id="ARBA00012483"/>
    </source>
</evidence>
<evidence type="ECO:0000313" key="8">
    <source>
        <dbReference type="Proteomes" id="UP000050640"/>
    </source>
</evidence>
<dbReference type="InterPro" id="IPR058745">
    <property type="entry name" value="PWI_Topors"/>
</dbReference>
<evidence type="ECO:0000256" key="5">
    <source>
        <dbReference type="ARBA" id="ARBA00023163"/>
    </source>
</evidence>
<dbReference type="SUPFAM" id="SSF57850">
    <property type="entry name" value="RING/U-box"/>
    <property type="match status" value="1"/>
</dbReference>
<dbReference type="EC" id="2.3.2.27" evidence="2"/>
<comment type="catalytic activity">
    <reaction evidence="1">
        <text>S-ubiquitinyl-[E2 ubiquitin-conjugating enzyme]-L-cysteine + [acceptor protein]-L-lysine = [E2 ubiquitin-conjugating enzyme]-L-cysteine + N(6)-ubiquitinyl-[acceptor protein]-L-lysine.</text>
        <dbReference type="EC" id="2.3.2.27"/>
    </reaction>
</comment>
<dbReference type="InterPro" id="IPR013083">
    <property type="entry name" value="Znf_RING/FYVE/PHD"/>
</dbReference>
<feature type="domain" description="Topors PWI-like" evidence="7">
    <location>
        <begin position="253"/>
        <end position="332"/>
    </location>
</feature>
<evidence type="ECO:0000256" key="3">
    <source>
        <dbReference type="ARBA" id="ARBA00022679"/>
    </source>
</evidence>
<dbReference type="Pfam" id="PF26084">
    <property type="entry name" value="PWI_Topors"/>
    <property type="match status" value="1"/>
</dbReference>
<sequence length="653" mass="75743">MVKIDLVIKRYFIRSKDIMEKCHAKSSGVPLLSSQQTSREASSNEANDTNLNKDEKCSICLGIPMFDETSLDGCSHKCITEWIKLRPVCPMCKRPVLKIIHQVKKDDNDAGNAEEVTVDTIQRQAIRARIEADSARPLIRERAELVRRIRHLQRLVRLHDHVFNECVLLFMTIYLKFHKRQRSEMLESDSRRHEYVDRINRYQLLLDNWERPRGEIVSDPAFRILVYELRLQRVAVVHTTNTGIRRNSVSPQYFRDNERNERTRISEFVRRELNAIVPGAHNLESVVELVYDLAKIHQIMSPQFTSCLREECLVLANFVDHFVELLYEFAVSGQEMALFDQNSEYISRIEYRRRLTNMNLMLFGGHINDDDIQIELDNLYPPDRNQASGQINRVGTMSPSHLHFLSSYTDALISLRRLLLILETSDEMLSLADQTTLGNTIDAINQAYAQYRHRMRNRQENSNQGRVQRNNDNNGEIVLSADDDDEQDFSNTDRGNSAVSRNRRRLERLRRHRRSQRLMGMQLRHGILRSDFDNFGQRYLNRMLLGIDRNRNTQRDLFLTYPDISSIRVPNEAVAVSTSFNNDAVIDLEESSALGDDDVMVISESFEEVDGRGRNVNNDDIVIDDDTQEQDIVVDGDNSWDALNASIVLDDDI</sequence>
<accession>A0A0R3S2I5</accession>
<keyword evidence="4" id="KW-0805">Transcription regulation</keyword>
<keyword evidence="8" id="KW-1185">Reference proteome</keyword>
<keyword evidence="3" id="KW-0808">Transferase</keyword>
<feature type="region of interest" description="Disordered" evidence="6">
    <location>
        <begin position="456"/>
        <end position="504"/>
    </location>
</feature>
<name>A0A0R3S2I5_9BILA</name>
<reference evidence="9" key="1">
    <citation type="submission" date="2017-02" db="UniProtKB">
        <authorList>
            <consortium name="WormBaseParasite"/>
        </authorList>
    </citation>
    <scope>IDENTIFICATION</scope>
</reference>
<dbReference type="WBParaSite" id="EEL_0000892101-mRNA-1">
    <property type="protein sequence ID" value="EEL_0000892101-mRNA-1"/>
    <property type="gene ID" value="EEL_0000892101"/>
</dbReference>
<feature type="compositionally biased region" description="Polar residues" evidence="6">
    <location>
        <begin position="460"/>
        <end position="474"/>
    </location>
</feature>
<dbReference type="AlphaFoldDB" id="A0A0R3S2I5"/>
<dbReference type="PANTHER" id="PTHR46077">
    <property type="entry name" value="E3 UBIQUITIN-PROTEIN LIGASE TOPORS"/>
    <property type="match status" value="1"/>
</dbReference>
<proteinExistence type="predicted"/>
<feature type="compositionally biased region" description="Polar residues" evidence="6">
    <location>
        <begin position="32"/>
        <end position="49"/>
    </location>
</feature>
<dbReference type="GO" id="GO:0006513">
    <property type="term" value="P:protein monoubiquitination"/>
    <property type="evidence" value="ECO:0007669"/>
    <property type="project" value="TreeGrafter"/>
</dbReference>
<feature type="region of interest" description="Disordered" evidence="6">
    <location>
        <begin position="29"/>
        <end position="49"/>
    </location>
</feature>